<evidence type="ECO:0008006" key="6">
    <source>
        <dbReference type="Google" id="ProtNLM"/>
    </source>
</evidence>
<dbReference type="InterPro" id="IPR041667">
    <property type="entry name" value="Cupin_8"/>
</dbReference>
<reference evidence="4" key="1">
    <citation type="submission" date="2023-06" db="EMBL/GenBank/DDBJ databases">
        <title>Genomic analysis of the entomopathogenic nematode Steinernema hermaphroditum.</title>
        <authorList>
            <person name="Schwarz E.M."/>
            <person name="Heppert J.K."/>
            <person name="Baniya A."/>
            <person name="Schwartz H.T."/>
            <person name="Tan C.-H."/>
            <person name="Antoshechkin I."/>
            <person name="Sternberg P.W."/>
            <person name="Goodrich-Blair H."/>
            <person name="Dillman A.R."/>
        </authorList>
    </citation>
    <scope>NUCLEOTIDE SEQUENCE</scope>
    <source>
        <strain evidence="4">PS9179</strain>
        <tissue evidence="4">Whole animal</tissue>
    </source>
</reference>
<dbReference type="PROSITE" id="PS51186">
    <property type="entry name" value="GNAT"/>
    <property type="match status" value="1"/>
</dbReference>
<accession>A0AA39HE42</accession>
<feature type="compositionally biased region" description="Basic residues" evidence="1">
    <location>
        <begin position="116"/>
        <end position="133"/>
    </location>
</feature>
<feature type="compositionally biased region" description="Polar residues" evidence="1">
    <location>
        <begin position="163"/>
        <end position="176"/>
    </location>
</feature>
<feature type="compositionally biased region" description="Basic and acidic residues" evidence="1">
    <location>
        <begin position="134"/>
        <end position="157"/>
    </location>
</feature>
<feature type="domain" description="N-acetyltransferase" evidence="3">
    <location>
        <begin position="192"/>
        <end position="337"/>
    </location>
</feature>
<proteinExistence type="predicted"/>
<dbReference type="Pfam" id="PF13673">
    <property type="entry name" value="Acetyltransf_10"/>
    <property type="match status" value="1"/>
</dbReference>
<dbReference type="PANTHER" id="PTHR12461:SF105">
    <property type="entry name" value="HYPOXIA-INDUCIBLE FACTOR 1-ALPHA INHIBITOR"/>
    <property type="match status" value="1"/>
</dbReference>
<dbReference type="GO" id="GO:0016747">
    <property type="term" value="F:acyltransferase activity, transferring groups other than amino-acyl groups"/>
    <property type="evidence" value="ECO:0007669"/>
    <property type="project" value="InterPro"/>
</dbReference>
<feature type="compositionally biased region" description="Basic and acidic residues" evidence="1">
    <location>
        <begin position="61"/>
        <end position="71"/>
    </location>
</feature>
<feature type="region of interest" description="Disordered" evidence="1">
    <location>
        <begin position="789"/>
        <end position="813"/>
    </location>
</feature>
<evidence type="ECO:0000313" key="4">
    <source>
        <dbReference type="EMBL" id="KAK0404151.1"/>
    </source>
</evidence>
<dbReference type="CDD" id="cd04301">
    <property type="entry name" value="NAT_SF"/>
    <property type="match status" value="1"/>
</dbReference>
<dbReference type="AlphaFoldDB" id="A0AA39HE42"/>
<evidence type="ECO:0000313" key="5">
    <source>
        <dbReference type="Proteomes" id="UP001175271"/>
    </source>
</evidence>
<keyword evidence="5" id="KW-1185">Reference proteome</keyword>
<dbReference type="Gene3D" id="3.40.630.30">
    <property type="match status" value="1"/>
</dbReference>
<dbReference type="Gene3D" id="2.60.120.650">
    <property type="entry name" value="Cupin"/>
    <property type="match status" value="1"/>
</dbReference>
<evidence type="ECO:0000259" key="3">
    <source>
        <dbReference type="PROSITE" id="PS51186"/>
    </source>
</evidence>
<dbReference type="PANTHER" id="PTHR12461">
    <property type="entry name" value="HYPOXIA-INDUCIBLE FACTOR 1 ALPHA INHIBITOR-RELATED"/>
    <property type="match status" value="1"/>
</dbReference>
<dbReference type="InterPro" id="IPR016181">
    <property type="entry name" value="Acyl_CoA_acyltransferase"/>
</dbReference>
<feature type="region of interest" description="Disordered" evidence="1">
    <location>
        <begin position="18"/>
        <end position="176"/>
    </location>
</feature>
<protein>
    <recommendedName>
        <fullName evidence="6">N-acetyltransferase domain-containing protein</fullName>
    </recommendedName>
</protein>
<dbReference type="EMBL" id="JAUCMV010000004">
    <property type="protein sequence ID" value="KAK0404151.1"/>
    <property type="molecule type" value="Genomic_DNA"/>
</dbReference>
<feature type="compositionally biased region" description="Basic residues" evidence="1">
    <location>
        <begin position="803"/>
        <end position="813"/>
    </location>
</feature>
<evidence type="ECO:0000256" key="1">
    <source>
        <dbReference type="SAM" id="MobiDB-lite"/>
    </source>
</evidence>
<dbReference type="Pfam" id="PF13621">
    <property type="entry name" value="Cupin_8"/>
    <property type="match status" value="1"/>
</dbReference>
<dbReference type="InterPro" id="IPR003347">
    <property type="entry name" value="JmjC_dom"/>
</dbReference>
<gene>
    <name evidence="4" type="ORF">QR680_017312</name>
</gene>
<evidence type="ECO:0000259" key="2">
    <source>
        <dbReference type="PROSITE" id="PS51184"/>
    </source>
</evidence>
<comment type="caution">
    <text evidence="4">The sequence shown here is derived from an EMBL/GenBank/DDBJ whole genome shotgun (WGS) entry which is preliminary data.</text>
</comment>
<dbReference type="CDD" id="cd02208">
    <property type="entry name" value="cupin_RmlC-like"/>
    <property type="match status" value="1"/>
</dbReference>
<name>A0AA39HE42_9BILA</name>
<dbReference type="InterPro" id="IPR000182">
    <property type="entry name" value="GNAT_dom"/>
</dbReference>
<dbReference type="SUPFAM" id="SSF51197">
    <property type="entry name" value="Clavaminate synthase-like"/>
    <property type="match status" value="1"/>
</dbReference>
<sequence length="813" mass="92487">MATVCSVHLSPARYGVSVLRSPEGQSPSEEATRRLRRREPWRRVAPRSSRFLVSSGSGGTDKPRRSIEREPGSLADTRGRGRQVTTGPRARPLARKQERGAELPKSEGGASGVYRKTVRRRRSRFSQGRRRAKGRSESSRCDRSTRPGGGKERRLSEAEDQEMSLSSTRAAPSKMQNDSKLYFKSVQNVGGAALAELPEKLAIFNACKAVRTKVFCEEQNCLYADEFDGLDFSGSTHIAAYVGSQVVGVCRVRNAAPFVKLERVAILPEYRKCGYGEQIVQEALNVAQNDPIYADLIVGVHAQSYLINWYTRFGFKPFGDEFSECGIKHKIMIIWPNFTAPLQYERLRINKPSIYGFPGQKTKSSHDIDHAKNIDKVRDFLYQMERPFVLPNLILQSRDITKYFTGNLLYIIFQQLTEKFFKDDYCLTESTTKLYNTLIDKLTCRINAHYSTVDDRWRYFYTCAKTIKMIHLYKNGNYKEALAACDDALMKGGDLDDQSLSRCAHDIQINLLPAAPKIDFSKLGSRRPVRALRGISSATVDECIEPSFDTFSRHVVHGTPVVIRRAVENMPATQKWSFEYLHHILSHRHVPIEYGSYTEDSFSQKVRTFHDFLVELVESGNKNSKVKAGYLAQHRLFDQVPVLENDVPTPDYCFCHPQNEAHVEKHIFLGKGGSASPMHHDPRDNFFCQIQGRKFFRLISPKFKENLYLFDDPMAKNSSQIDLEDPDLEEFPLFKNVIIEDVLLQPGDALFIPKGYFHYVASIDPSISVSMWFGSSKYDGSKNTLVVENSTTETPAEEMEVHKAKKKKRESYV</sequence>
<dbReference type="SUPFAM" id="SSF55729">
    <property type="entry name" value="Acyl-CoA N-acyltransferases (Nat)"/>
    <property type="match status" value="1"/>
</dbReference>
<organism evidence="4 5">
    <name type="scientific">Steinernema hermaphroditum</name>
    <dbReference type="NCBI Taxonomy" id="289476"/>
    <lineage>
        <taxon>Eukaryota</taxon>
        <taxon>Metazoa</taxon>
        <taxon>Ecdysozoa</taxon>
        <taxon>Nematoda</taxon>
        <taxon>Chromadorea</taxon>
        <taxon>Rhabditida</taxon>
        <taxon>Tylenchina</taxon>
        <taxon>Panagrolaimomorpha</taxon>
        <taxon>Strongyloidoidea</taxon>
        <taxon>Steinernematidae</taxon>
        <taxon>Steinernema</taxon>
    </lineage>
</organism>
<feature type="domain" description="JmjC" evidence="2">
    <location>
        <begin position="629"/>
        <end position="790"/>
    </location>
</feature>
<dbReference type="SMART" id="SM00558">
    <property type="entry name" value="JmjC"/>
    <property type="match status" value="1"/>
</dbReference>
<dbReference type="Proteomes" id="UP001175271">
    <property type="component" value="Unassembled WGS sequence"/>
</dbReference>
<feature type="compositionally biased region" description="Basic and acidic residues" evidence="1">
    <location>
        <begin position="95"/>
        <end position="105"/>
    </location>
</feature>
<dbReference type="PROSITE" id="PS51184">
    <property type="entry name" value="JMJC"/>
    <property type="match status" value="1"/>
</dbReference>